<sequence length="110" mass="11963">MFKVIQRFVGLGSLSLLTFKVYASSKKDSPQKDTVKVNELHSTPFLRISLNILGVIGFAGVVGLILAKGSKIKKLVYPPGFMGFAASLYHPQQGIVFVQVRNVKNSPGNN</sequence>
<dbReference type="Proteomes" id="UP001162501">
    <property type="component" value="Chromosome 1"/>
</dbReference>
<gene>
    <name evidence="1" type="ORF">MRATA1EN22A_LOCUS902</name>
</gene>
<accession>A0AC59Y290</accession>
<name>A0AC59Y290_RANTA</name>
<protein>
    <submittedName>
        <fullName evidence="1">Uncharacterized protein</fullName>
    </submittedName>
</protein>
<organism evidence="1 2">
    <name type="scientific">Rangifer tarandus platyrhynchus</name>
    <name type="common">Svalbard reindeer</name>
    <dbReference type="NCBI Taxonomy" id="3082113"/>
    <lineage>
        <taxon>Eukaryota</taxon>
        <taxon>Metazoa</taxon>
        <taxon>Chordata</taxon>
        <taxon>Craniata</taxon>
        <taxon>Vertebrata</taxon>
        <taxon>Euteleostomi</taxon>
        <taxon>Mammalia</taxon>
        <taxon>Eutheria</taxon>
        <taxon>Laurasiatheria</taxon>
        <taxon>Artiodactyla</taxon>
        <taxon>Ruminantia</taxon>
        <taxon>Pecora</taxon>
        <taxon>Cervidae</taxon>
        <taxon>Odocoileinae</taxon>
        <taxon>Rangifer</taxon>
    </lineage>
</organism>
<reference evidence="1" key="1">
    <citation type="submission" date="2023-05" db="EMBL/GenBank/DDBJ databases">
        <authorList>
            <consortium name="ELIXIR-Norway"/>
        </authorList>
    </citation>
    <scope>NUCLEOTIDE SEQUENCE</scope>
</reference>
<dbReference type="EMBL" id="OX596085">
    <property type="protein sequence ID" value="CAM9319413.1"/>
    <property type="molecule type" value="Genomic_DNA"/>
</dbReference>
<evidence type="ECO:0000313" key="2">
    <source>
        <dbReference type="Proteomes" id="UP001162501"/>
    </source>
</evidence>
<reference evidence="1" key="2">
    <citation type="submission" date="2025-03" db="EMBL/GenBank/DDBJ databases">
        <authorList>
            <consortium name="ELIXIR-Norway"/>
            <consortium name="Elixir Norway"/>
        </authorList>
    </citation>
    <scope>NUCLEOTIDE SEQUENCE</scope>
</reference>
<proteinExistence type="predicted"/>
<evidence type="ECO:0000313" key="1">
    <source>
        <dbReference type="EMBL" id="CAM9319413.1"/>
    </source>
</evidence>